<organism evidence="1">
    <name type="scientific">Timema cristinae</name>
    <name type="common">Walking stick</name>
    <dbReference type="NCBI Taxonomy" id="61476"/>
    <lineage>
        <taxon>Eukaryota</taxon>
        <taxon>Metazoa</taxon>
        <taxon>Ecdysozoa</taxon>
        <taxon>Arthropoda</taxon>
        <taxon>Hexapoda</taxon>
        <taxon>Insecta</taxon>
        <taxon>Pterygota</taxon>
        <taxon>Neoptera</taxon>
        <taxon>Polyneoptera</taxon>
        <taxon>Phasmatodea</taxon>
        <taxon>Timematodea</taxon>
        <taxon>Timematoidea</taxon>
        <taxon>Timematidae</taxon>
        <taxon>Timema</taxon>
    </lineage>
</organism>
<dbReference type="AlphaFoldDB" id="A0A7R9GWV0"/>
<evidence type="ECO:0000313" key="1">
    <source>
        <dbReference type="EMBL" id="CAD7397742.1"/>
    </source>
</evidence>
<gene>
    <name evidence="1" type="ORF">TCEB3V08_LOCUS4200</name>
</gene>
<protein>
    <submittedName>
        <fullName evidence="1">Uncharacterized protein</fullName>
    </submittedName>
</protein>
<name>A0A7R9GWV0_TIMCR</name>
<dbReference type="EMBL" id="OC317571">
    <property type="protein sequence ID" value="CAD7397742.1"/>
    <property type="molecule type" value="Genomic_DNA"/>
</dbReference>
<accession>A0A7R9GWV0</accession>
<proteinExistence type="predicted"/>
<sequence length="62" mass="6614">MDLDLPVLDSRAQQETSALVNYDTEAGVFRKTCPVVSAIYSFRDPSVLVGAEGSFVGCEATS</sequence>
<reference evidence="1" key="1">
    <citation type="submission" date="2020-11" db="EMBL/GenBank/DDBJ databases">
        <authorList>
            <person name="Tran Van P."/>
        </authorList>
    </citation>
    <scope>NUCLEOTIDE SEQUENCE</scope>
</reference>